<dbReference type="OrthoDB" id="156682at2157"/>
<dbReference type="Proteomes" id="UP000011657">
    <property type="component" value="Unassembled WGS sequence"/>
</dbReference>
<feature type="transmembrane region" description="Helical" evidence="1">
    <location>
        <begin position="12"/>
        <end position="32"/>
    </location>
</feature>
<comment type="caution">
    <text evidence="2">The sequence shown here is derived from an EMBL/GenBank/DDBJ whole genome shotgun (WGS) entry which is preliminary data.</text>
</comment>
<proteinExistence type="predicted"/>
<feature type="transmembrane region" description="Helical" evidence="1">
    <location>
        <begin position="61"/>
        <end position="81"/>
    </location>
</feature>
<name>M0BV07_9EURY</name>
<organism evidence="2 3">
    <name type="scientific">Haloterrigena salina JCM 13891</name>
    <dbReference type="NCBI Taxonomy" id="1227488"/>
    <lineage>
        <taxon>Archaea</taxon>
        <taxon>Methanobacteriati</taxon>
        <taxon>Methanobacteriota</taxon>
        <taxon>Stenosarchaea group</taxon>
        <taxon>Halobacteria</taxon>
        <taxon>Halobacteriales</taxon>
        <taxon>Natrialbaceae</taxon>
        <taxon>Haloterrigena</taxon>
    </lineage>
</organism>
<keyword evidence="3" id="KW-1185">Reference proteome</keyword>
<evidence type="ECO:0000313" key="3">
    <source>
        <dbReference type="Proteomes" id="UP000011657"/>
    </source>
</evidence>
<dbReference type="AlphaFoldDB" id="M0BV07"/>
<dbReference type="PANTHER" id="PTHR31876">
    <property type="entry name" value="COV-LIKE PROTEIN 1"/>
    <property type="match status" value="1"/>
</dbReference>
<dbReference type="eggNOG" id="arCOG04755">
    <property type="taxonomic scope" value="Archaea"/>
</dbReference>
<dbReference type="InterPro" id="IPR007462">
    <property type="entry name" value="COV1-like"/>
</dbReference>
<reference evidence="2 3" key="1">
    <citation type="journal article" date="2014" name="PLoS Genet.">
        <title>Phylogenetically driven sequencing of extremely halophilic archaea reveals strategies for static and dynamic osmo-response.</title>
        <authorList>
            <person name="Becker E.A."/>
            <person name="Seitzer P.M."/>
            <person name="Tritt A."/>
            <person name="Larsen D."/>
            <person name="Krusor M."/>
            <person name="Yao A.I."/>
            <person name="Wu D."/>
            <person name="Madern D."/>
            <person name="Eisen J.A."/>
            <person name="Darling A.E."/>
            <person name="Facciotti M.T."/>
        </authorList>
    </citation>
    <scope>NUCLEOTIDE SEQUENCE [LARGE SCALE GENOMIC DNA]</scope>
    <source>
        <strain evidence="2 3">JCM 13891</strain>
    </source>
</reference>
<dbReference type="RefSeq" id="WP_008896523.1">
    <property type="nucleotide sequence ID" value="NZ_AOIS01000066.1"/>
</dbReference>
<dbReference type="EMBL" id="AOIS01000066">
    <property type="protein sequence ID" value="ELZ13942.1"/>
    <property type="molecule type" value="Genomic_DNA"/>
</dbReference>
<protein>
    <recommendedName>
        <fullName evidence="4">DUF502 domain-containing protein</fullName>
    </recommendedName>
</protein>
<dbReference type="STRING" id="1227488.C477_21340"/>
<gene>
    <name evidence="2" type="ORF">C477_21340</name>
</gene>
<keyword evidence="1" id="KW-0472">Membrane</keyword>
<keyword evidence="1" id="KW-0812">Transmembrane</keyword>
<dbReference type="PANTHER" id="PTHR31876:SF26">
    <property type="entry name" value="PROTEIN LIKE COV 2"/>
    <property type="match status" value="1"/>
</dbReference>
<accession>M0BV07</accession>
<sequence>MSSVKGDFGRGLIVVGPVLVTLYLAHYLYSFIAGVTPGLLLNAETLEAIAPGLGEYARVQLASFLRVTTFVGFLLLAMYVIGQMTDTTIGGVLEGIVDYVANRMPVIRVVYNASKTATETTFGAGEALQTPVRVETWDGVWMTAFKTGQRTPDGRATLFLPTSPNISSGYVLEVSPDDFIELDETLEEALTRVVSGGFGDAETAEAELDEGPLTVVGHLESESDGTTNREQ</sequence>
<keyword evidence="1" id="KW-1133">Transmembrane helix</keyword>
<evidence type="ECO:0000256" key="1">
    <source>
        <dbReference type="SAM" id="Phobius"/>
    </source>
</evidence>
<dbReference type="Pfam" id="PF04367">
    <property type="entry name" value="DUF502"/>
    <property type="match status" value="1"/>
</dbReference>
<evidence type="ECO:0000313" key="2">
    <source>
        <dbReference type="EMBL" id="ELZ13942.1"/>
    </source>
</evidence>
<dbReference type="PATRIC" id="fig|1227488.3.peg.4288"/>
<evidence type="ECO:0008006" key="4">
    <source>
        <dbReference type="Google" id="ProtNLM"/>
    </source>
</evidence>